<comment type="subunit">
    <text evidence="2 4">Homodimer.</text>
</comment>
<dbReference type="InterPro" id="IPR004265">
    <property type="entry name" value="Dirigent"/>
</dbReference>
<sequence>MLQESLLSDLFLLKCTHDISSALIVIKKRIKKSKDQEKAEVMTKVQKMAGWGNIPRGAAPKDPNLEAVAPAKKTNLTFYVHDYLTGQDTSAVTVAGKDGHATSVLHFGTLVAVDDPVTEGPDPKSKEIGRAQGMYINSQLDGKGLHLVFSVIFTDGEYKGSTLEIQGADIFAMKEREFSVVSGTGYFRFVKGYGIMTTEMLDIPNLRGILKLDITVKHY</sequence>
<comment type="function">
    <text evidence="4">Dirigent proteins impart stereoselectivity on the phenoxy radical-coupling reaction, yielding optically active lignans from two molecules of coniferyl alcohol in the biosynthesis of lignans, flavonolignans, and alkaloids and thus plays a central role in plant secondary metabolism.</text>
</comment>
<dbReference type="InterPro" id="IPR044859">
    <property type="entry name" value="Allene_oxi_cyc_Dirigent"/>
</dbReference>
<keyword evidence="4" id="KW-0052">Apoplast</keyword>
<reference evidence="5" key="2">
    <citation type="journal article" date="2024" name="Plant">
        <title>Genomic evolution and insights into agronomic trait innovations of Sesamum species.</title>
        <authorList>
            <person name="Miao H."/>
            <person name="Wang L."/>
            <person name="Qu L."/>
            <person name="Liu H."/>
            <person name="Sun Y."/>
            <person name="Le M."/>
            <person name="Wang Q."/>
            <person name="Wei S."/>
            <person name="Zheng Y."/>
            <person name="Lin W."/>
            <person name="Duan Y."/>
            <person name="Cao H."/>
            <person name="Xiong S."/>
            <person name="Wang X."/>
            <person name="Wei L."/>
            <person name="Li C."/>
            <person name="Ma Q."/>
            <person name="Ju M."/>
            <person name="Zhao R."/>
            <person name="Li G."/>
            <person name="Mu C."/>
            <person name="Tian Q."/>
            <person name="Mei H."/>
            <person name="Zhang T."/>
            <person name="Gao T."/>
            <person name="Zhang H."/>
        </authorList>
    </citation>
    <scope>NUCLEOTIDE SEQUENCE</scope>
    <source>
        <strain evidence="5">G02</strain>
    </source>
</reference>
<evidence type="ECO:0000256" key="4">
    <source>
        <dbReference type="RuleBase" id="RU363099"/>
    </source>
</evidence>
<gene>
    <name evidence="5" type="ORF">Sradi_3412200</name>
</gene>
<reference evidence="5" key="1">
    <citation type="submission" date="2020-06" db="EMBL/GenBank/DDBJ databases">
        <authorList>
            <person name="Li T."/>
            <person name="Hu X."/>
            <person name="Zhang T."/>
            <person name="Song X."/>
            <person name="Zhang H."/>
            <person name="Dai N."/>
            <person name="Sheng W."/>
            <person name="Hou X."/>
            <person name="Wei L."/>
        </authorList>
    </citation>
    <scope>NUCLEOTIDE SEQUENCE</scope>
    <source>
        <strain evidence="5">G02</strain>
        <tissue evidence="5">Leaf</tissue>
    </source>
</reference>
<dbReference type="GO" id="GO:0048046">
    <property type="term" value="C:apoplast"/>
    <property type="evidence" value="ECO:0007669"/>
    <property type="project" value="UniProtKB-SubCell"/>
</dbReference>
<evidence type="ECO:0000313" key="5">
    <source>
        <dbReference type="EMBL" id="KAL0374965.1"/>
    </source>
</evidence>
<comment type="caution">
    <text evidence="5">The sequence shown here is derived from an EMBL/GenBank/DDBJ whole genome shotgun (WGS) entry which is preliminary data.</text>
</comment>
<dbReference type="Gene3D" id="2.40.480.10">
    <property type="entry name" value="Allene oxide cyclase-like"/>
    <property type="match status" value="1"/>
</dbReference>
<keyword evidence="3 4" id="KW-0964">Secreted</keyword>
<dbReference type="EMBL" id="JACGWJ010000014">
    <property type="protein sequence ID" value="KAL0374965.1"/>
    <property type="molecule type" value="Genomic_DNA"/>
</dbReference>
<comment type="similarity">
    <text evidence="1 4">Belongs to the plant dirigent protein family.</text>
</comment>
<evidence type="ECO:0000256" key="3">
    <source>
        <dbReference type="ARBA" id="ARBA00022525"/>
    </source>
</evidence>
<organism evidence="5">
    <name type="scientific">Sesamum radiatum</name>
    <name type="common">Black benniseed</name>
    <dbReference type="NCBI Taxonomy" id="300843"/>
    <lineage>
        <taxon>Eukaryota</taxon>
        <taxon>Viridiplantae</taxon>
        <taxon>Streptophyta</taxon>
        <taxon>Embryophyta</taxon>
        <taxon>Tracheophyta</taxon>
        <taxon>Spermatophyta</taxon>
        <taxon>Magnoliopsida</taxon>
        <taxon>eudicotyledons</taxon>
        <taxon>Gunneridae</taxon>
        <taxon>Pentapetalae</taxon>
        <taxon>asterids</taxon>
        <taxon>lamiids</taxon>
        <taxon>Lamiales</taxon>
        <taxon>Pedaliaceae</taxon>
        <taxon>Sesamum</taxon>
    </lineage>
</organism>
<dbReference type="GO" id="GO:0009699">
    <property type="term" value="P:phenylpropanoid biosynthetic process"/>
    <property type="evidence" value="ECO:0007669"/>
    <property type="project" value="UniProtKB-ARBA"/>
</dbReference>
<evidence type="ECO:0000256" key="2">
    <source>
        <dbReference type="ARBA" id="ARBA00011738"/>
    </source>
</evidence>
<protein>
    <recommendedName>
        <fullName evidence="4">Dirigent protein</fullName>
    </recommendedName>
</protein>
<dbReference type="Pfam" id="PF03018">
    <property type="entry name" value="Dirigent"/>
    <property type="match status" value="1"/>
</dbReference>
<proteinExistence type="inferred from homology"/>
<comment type="subcellular location">
    <subcellularLocation>
        <location evidence="4">Secreted</location>
        <location evidence="4">Extracellular space</location>
        <location evidence="4">Apoplast</location>
    </subcellularLocation>
</comment>
<dbReference type="PANTHER" id="PTHR21495">
    <property type="entry name" value="NUCLEOPORIN-RELATED"/>
    <property type="match status" value="1"/>
</dbReference>
<evidence type="ECO:0000256" key="1">
    <source>
        <dbReference type="ARBA" id="ARBA00010746"/>
    </source>
</evidence>
<accession>A0AAW2R4K7</accession>
<dbReference type="AlphaFoldDB" id="A0AAW2R4K7"/>
<name>A0AAW2R4K7_SESRA</name>